<name>J3NPW9_GAET3</name>
<evidence type="ECO:0000256" key="1">
    <source>
        <dbReference type="SAM" id="MobiDB-lite"/>
    </source>
</evidence>
<reference evidence="3" key="4">
    <citation type="journal article" date="2015" name="G3 (Bethesda)">
        <title>Genome sequences of three phytopathogenic species of the Magnaporthaceae family of fungi.</title>
        <authorList>
            <person name="Okagaki L.H."/>
            <person name="Nunes C.C."/>
            <person name="Sailsbery J."/>
            <person name="Clay B."/>
            <person name="Brown D."/>
            <person name="John T."/>
            <person name="Oh Y."/>
            <person name="Young N."/>
            <person name="Fitzgerald M."/>
            <person name="Haas B.J."/>
            <person name="Zeng Q."/>
            <person name="Young S."/>
            <person name="Adiconis X."/>
            <person name="Fan L."/>
            <person name="Levin J.Z."/>
            <person name="Mitchell T.K."/>
            <person name="Okubara P.A."/>
            <person name="Farman M.L."/>
            <person name="Kohn L.M."/>
            <person name="Birren B."/>
            <person name="Ma L.-J."/>
            <person name="Dean R.A."/>
        </authorList>
    </citation>
    <scope>NUCLEOTIDE SEQUENCE</scope>
    <source>
        <strain evidence="3">R3-111a-1</strain>
    </source>
</reference>
<dbReference type="eggNOG" id="ENOG502RMKJ">
    <property type="taxonomic scope" value="Eukaryota"/>
</dbReference>
<dbReference type="EnsemblFungi" id="EJT78224">
    <property type="protein sequence ID" value="EJT78224"/>
    <property type="gene ID" value="GGTG_03326"/>
</dbReference>
<proteinExistence type="predicted"/>
<dbReference type="EMBL" id="GL385396">
    <property type="protein sequence ID" value="EJT78224.1"/>
    <property type="molecule type" value="Genomic_DNA"/>
</dbReference>
<reference evidence="3" key="5">
    <citation type="submission" date="2018-04" db="UniProtKB">
        <authorList>
            <consortium name="EnsemblFungi"/>
        </authorList>
    </citation>
    <scope>IDENTIFICATION</scope>
    <source>
        <strain evidence="3">R3-111a-1</strain>
    </source>
</reference>
<protein>
    <submittedName>
        <fullName evidence="2 3">Uncharacterized protein</fullName>
    </submittedName>
</protein>
<dbReference type="GeneID" id="20343784"/>
<evidence type="ECO:0000313" key="3">
    <source>
        <dbReference type="EnsemblFungi" id="EJT78224"/>
    </source>
</evidence>
<dbReference type="RefSeq" id="XP_009219369.1">
    <property type="nucleotide sequence ID" value="XM_009221105.1"/>
</dbReference>
<feature type="region of interest" description="Disordered" evidence="1">
    <location>
        <begin position="24"/>
        <end position="44"/>
    </location>
</feature>
<dbReference type="HOGENOM" id="CLU_2049844_0_0_1"/>
<evidence type="ECO:0000313" key="2">
    <source>
        <dbReference type="EMBL" id="EJT78224.1"/>
    </source>
</evidence>
<accession>J3NPW9</accession>
<dbReference type="AlphaFoldDB" id="J3NPW9"/>
<reference evidence="2" key="2">
    <citation type="submission" date="2010-07" db="EMBL/GenBank/DDBJ databases">
        <authorList>
            <consortium name="The Broad Institute Genome Sequencing Platform"/>
            <consortium name="Broad Institute Genome Sequencing Center for Infectious Disease"/>
            <person name="Ma L.-J."/>
            <person name="Dead R."/>
            <person name="Young S."/>
            <person name="Zeng Q."/>
            <person name="Koehrsen M."/>
            <person name="Alvarado L."/>
            <person name="Berlin A."/>
            <person name="Chapman S.B."/>
            <person name="Chen Z."/>
            <person name="Freedman E."/>
            <person name="Gellesch M."/>
            <person name="Goldberg J."/>
            <person name="Griggs A."/>
            <person name="Gujja S."/>
            <person name="Heilman E.R."/>
            <person name="Heiman D."/>
            <person name="Hepburn T."/>
            <person name="Howarth C."/>
            <person name="Jen D."/>
            <person name="Larson L."/>
            <person name="Mehta T."/>
            <person name="Neiman D."/>
            <person name="Pearson M."/>
            <person name="Roberts A."/>
            <person name="Saif S."/>
            <person name="Shea T."/>
            <person name="Shenoy N."/>
            <person name="Sisk P."/>
            <person name="Stolte C."/>
            <person name="Sykes S."/>
            <person name="Walk T."/>
            <person name="White J."/>
            <person name="Yandava C."/>
            <person name="Haas B."/>
            <person name="Nusbaum C."/>
            <person name="Birren B."/>
        </authorList>
    </citation>
    <scope>NUCLEOTIDE SEQUENCE</scope>
    <source>
        <strain evidence="2">R3-111a-1</strain>
    </source>
</reference>
<evidence type="ECO:0000313" key="4">
    <source>
        <dbReference type="Proteomes" id="UP000006039"/>
    </source>
</evidence>
<dbReference type="VEuPathDB" id="FungiDB:GGTG_03326"/>
<gene>
    <name evidence="3" type="primary">20343784</name>
    <name evidence="2" type="ORF">GGTG_03326</name>
</gene>
<dbReference type="Proteomes" id="UP000006039">
    <property type="component" value="Unassembled WGS sequence"/>
</dbReference>
<keyword evidence="4" id="KW-1185">Reference proteome</keyword>
<reference evidence="4" key="1">
    <citation type="submission" date="2010-07" db="EMBL/GenBank/DDBJ databases">
        <title>The genome sequence of Gaeumannomyces graminis var. tritici strain R3-111a-1.</title>
        <authorList>
            <consortium name="The Broad Institute Genome Sequencing Platform"/>
            <person name="Ma L.-J."/>
            <person name="Dead R."/>
            <person name="Young S."/>
            <person name="Zeng Q."/>
            <person name="Koehrsen M."/>
            <person name="Alvarado L."/>
            <person name="Berlin A."/>
            <person name="Chapman S.B."/>
            <person name="Chen Z."/>
            <person name="Freedman E."/>
            <person name="Gellesch M."/>
            <person name="Goldberg J."/>
            <person name="Griggs A."/>
            <person name="Gujja S."/>
            <person name="Heilman E.R."/>
            <person name="Heiman D."/>
            <person name="Hepburn T."/>
            <person name="Howarth C."/>
            <person name="Jen D."/>
            <person name="Larson L."/>
            <person name="Mehta T."/>
            <person name="Neiman D."/>
            <person name="Pearson M."/>
            <person name="Roberts A."/>
            <person name="Saif S."/>
            <person name="Shea T."/>
            <person name="Shenoy N."/>
            <person name="Sisk P."/>
            <person name="Stolte C."/>
            <person name="Sykes S."/>
            <person name="Walk T."/>
            <person name="White J."/>
            <person name="Yandava C."/>
            <person name="Haas B."/>
            <person name="Nusbaum C."/>
            <person name="Birren B."/>
        </authorList>
    </citation>
    <scope>NUCLEOTIDE SEQUENCE [LARGE SCALE GENOMIC DNA]</scope>
    <source>
        <strain evidence="4">R3-111a-1</strain>
    </source>
</reference>
<dbReference type="OrthoDB" id="5226159at2759"/>
<feature type="region of interest" description="Disordered" evidence="1">
    <location>
        <begin position="76"/>
        <end position="120"/>
    </location>
</feature>
<sequence>MTISMASFKKFALRISKAVVGLRRTGPRRGHDQKSIRGLDISHPTNFRRERTSLQGFNQEQLALLREKELARRVGVMDPDSMTPGRPALSIPLRPAGGPMSSNPVATVPEEPEMEAEPRL</sequence>
<organism evidence="2">
    <name type="scientific">Gaeumannomyces tritici (strain R3-111a-1)</name>
    <name type="common">Wheat and barley take-all root rot fungus</name>
    <name type="synonym">Gaeumannomyces graminis var. tritici</name>
    <dbReference type="NCBI Taxonomy" id="644352"/>
    <lineage>
        <taxon>Eukaryota</taxon>
        <taxon>Fungi</taxon>
        <taxon>Dikarya</taxon>
        <taxon>Ascomycota</taxon>
        <taxon>Pezizomycotina</taxon>
        <taxon>Sordariomycetes</taxon>
        <taxon>Sordariomycetidae</taxon>
        <taxon>Magnaporthales</taxon>
        <taxon>Magnaporthaceae</taxon>
        <taxon>Gaeumannomyces</taxon>
    </lineage>
</organism>
<reference evidence="2" key="3">
    <citation type="submission" date="2010-09" db="EMBL/GenBank/DDBJ databases">
        <title>Annotation of Gaeumannomyces graminis var. tritici R3-111a-1.</title>
        <authorList>
            <consortium name="The Broad Institute Genome Sequencing Platform"/>
            <person name="Ma L.-J."/>
            <person name="Dead R."/>
            <person name="Young S.K."/>
            <person name="Zeng Q."/>
            <person name="Gargeya S."/>
            <person name="Fitzgerald M."/>
            <person name="Haas B."/>
            <person name="Abouelleil A."/>
            <person name="Alvarado L."/>
            <person name="Arachchi H.M."/>
            <person name="Berlin A."/>
            <person name="Brown A."/>
            <person name="Chapman S.B."/>
            <person name="Chen Z."/>
            <person name="Dunbar C."/>
            <person name="Freedman E."/>
            <person name="Gearin G."/>
            <person name="Gellesch M."/>
            <person name="Goldberg J."/>
            <person name="Griggs A."/>
            <person name="Gujja S."/>
            <person name="Heiman D."/>
            <person name="Howarth C."/>
            <person name="Larson L."/>
            <person name="Lui A."/>
            <person name="MacDonald P.J.P."/>
            <person name="Mehta T."/>
            <person name="Montmayeur A."/>
            <person name="Murphy C."/>
            <person name="Neiman D."/>
            <person name="Pearson M."/>
            <person name="Priest M."/>
            <person name="Roberts A."/>
            <person name="Saif S."/>
            <person name="Shea T."/>
            <person name="Shenoy N."/>
            <person name="Sisk P."/>
            <person name="Stolte C."/>
            <person name="Sykes S."/>
            <person name="Yandava C."/>
            <person name="Wortman J."/>
            <person name="Nusbaum C."/>
            <person name="Birren B."/>
        </authorList>
    </citation>
    <scope>NUCLEOTIDE SEQUENCE</scope>
    <source>
        <strain evidence="2">R3-111a-1</strain>
    </source>
</reference>
<feature type="compositionally biased region" description="Acidic residues" evidence="1">
    <location>
        <begin position="110"/>
        <end position="120"/>
    </location>
</feature>